<protein>
    <submittedName>
        <fullName evidence="1">Uncharacterized protein</fullName>
    </submittedName>
</protein>
<evidence type="ECO:0000313" key="2">
    <source>
        <dbReference type="Proteomes" id="UP000566819"/>
    </source>
</evidence>
<accession>A0A8H4RKU2</accession>
<gene>
    <name evidence="1" type="ORF">G7Y89_g7048</name>
</gene>
<sequence length="218" mass="24418">MSFRTNELQEAAKAVLTTTKMILGAEARHSRVTVVGGLAVVQLTHYYRATKDVDLFLGGNLRPKQLKLELPRANRAFTTNLEAVNGVSYRSLTTKILTAIDFLDINVVCSLISKSCIRNNKNSKTAFEPQTRILDELKAEEMPRATRDDLISMKAFGASKRDELKKLLQDIADIRTILLKHPGPLLFAGSAAAEANKEFVKEFLPFLAQHSDWSEEQW</sequence>
<evidence type="ECO:0000313" key="1">
    <source>
        <dbReference type="EMBL" id="KAF4631081.1"/>
    </source>
</evidence>
<dbReference type="Proteomes" id="UP000566819">
    <property type="component" value="Unassembled WGS sequence"/>
</dbReference>
<comment type="caution">
    <text evidence="1">The sequence shown here is derived from an EMBL/GenBank/DDBJ whole genome shotgun (WGS) entry which is preliminary data.</text>
</comment>
<dbReference type="OrthoDB" id="5421247at2759"/>
<dbReference type="EMBL" id="JAAMPI010000479">
    <property type="protein sequence ID" value="KAF4631081.1"/>
    <property type="molecule type" value="Genomic_DNA"/>
</dbReference>
<proteinExistence type="predicted"/>
<keyword evidence="2" id="KW-1185">Reference proteome</keyword>
<organism evidence="1 2">
    <name type="scientific">Cudoniella acicularis</name>
    <dbReference type="NCBI Taxonomy" id="354080"/>
    <lineage>
        <taxon>Eukaryota</taxon>
        <taxon>Fungi</taxon>
        <taxon>Dikarya</taxon>
        <taxon>Ascomycota</taxon>
        <taxon>Pezizomycotina</taxon>
        <taxon>Leotiomycetes</taxon>
        <taxon>Helotiales</taxon>
        <taxon>Tricladiaceae</taxon>
        <taxon>Cudoniella</taxon>
    </lineage>
</organism>
<reference evidence="1 2" key="1">
    <citation type="submission" date="2020-03" db="EMBL/GenBank/DDBJ databases">
        <title>Draft Genome Sequence of Cudoniella acicularis.</title>
        <authorList>
            <person name="Buettner E."/>
            <person name="Kellner H."/>
        </authorList>
    </citation>
    <scope>NUCLEOTIDE SEQUENCE [LARGE SCALE GENOMIC DNA]</scope>
    <source>
        <strain evidence="1 2">DSM 108380</strain>
    </source>
</reference>
<dbReference type="AlphaFoldDB" id="A0A8H4RKU2"/>
<name>A0A8H4RKU2_9HELO</name>